<protein>
    <submittedName>
        <fullName evidence="2">Uncharacterized protein</fullName>
    </submittedName>
</protein>
<organism evidence="2 3">
    <name type="scientific">Kineococcus xinjiangensis</name>
    <dbReference type="NCBI Taxonomy" id="512762"/>
    <lineage>
        <taxon>Bacteria</taxon>
        <taxon>Bacillati</taxon>
        <taxon>Actinomycetota</taxon>
        <taxon>Actinomycetes</taxon>
        <taxon>Kineosporiales</taxon>
        <taxon>Kineosporiaceae</taxon>
        <taxon>Kineococcus</taxon>
    </lineage>
</organism>
<evidence type="ECO:0000256" key="1">
    <source>
        <dbReference type="SAM" id="MobiDB-lite"/>
    </source>
</evidence>
<evidence type="ECO:0000313" key="2">
    <source>
        <dbReference type="EMBL" id="PPK93732.1"/>
    </source>
</evidence>
<reference evidence="2 3" key="1">
    <citation type="submission" date="2018-02" db="EMBL/GenBank/DDBJ databases">
        <title>Genomic Encyclopedia of Archaeal and Bacterial Type Strains, Phase II (KMG-II): from individual species to whole genera.</title>
        <authorList>
            <person name="Goeker M."/>
        </authorList>
    </citation>
    <scope>NUCLEOTIDE SEQUENCE [LARGE SCALE GENOMIC DNA]</scope>
    <source>
        <strain evidence="2 3">DSM 22857</strain>
    </source>
</reference>
<dbReference type="Proteomes" id="UP000239485">
    <property type="component" value="Unassembled WGS sequence"/>
</dbReference>
<sequence length="358" mass="38245">MSKNTRPANHRPGSPRRRNTASAHLGNRALLALATPFTAWLAEHTTSEGDSPLGPGDVLTVLAESMDWLLKRTRTTQVGPQTATRWSAHDLDLLLGELDSPVLSAFGRQQGWDEEELMSAVADTWELFLLFLEDTRRWTGSPEDLEECFGALDDASADEVALEAAESVSDEEEDAALAALPLTAQLSALLDEPTAAPSDVLDVMRELDLVEVDDDGVRPGPAARTWRAGTPEEVRELRRDALTVWVLEQLPAVDEEDASDAVPALLVAVVTSGMVGDPVEPGALADLLPEGEAEDGTDPGAVLPTVTSLLDRLTAAGVLVVDGGYVPPRGLWPALANVVVALMGDDSDHDHEGCDHDH</sequence>
<name>A0A2S6IHN8_9ACTN</name>
<dbReference type="RefSeq" id="WP_104433265.1">
    <property type="nucleotide sequence ID" value="NZ_PTJD01000009.1"/>
</dbReference>
<proteinExistence type="predicted"/>
<comment type="caution">
    <text evidence="2">The sequence shown here is derived from an EMBL/GenBank/DDBJ whole genome shotgun (WGS) entry which is preliminary data.</text>
</comment>
<keyword evidence="3" id="KW-1185">Reference proteome</keyword>
<gene>
    <name evidence="2" type="ORF">CLV92_1098</name>
</gene>
<dbReference type="OrthoDB" id="4362277at2"/>
<evidence type="ECO:0000313" key="3">
    <source>
        <dbReference type="Proteomes" id="UP000239485"/>
    </source>
</evidence>
<dbReference type="AlphaFoldDB" id="A0A2S6IHN8"/>
<dbReference type="EMBL" id="PTJD01000009">
    <property type="protein sequence ID" value="PPK93732.1"/>
    <property type="molecule type" value="Genomic_DNA"/>
</dbReference>
<accession>A0A2S6IHN8</accession>
<feature type="region of interest" description="Disordered" evidence="1">
    <location>
        <begin position="1"/>
        <end position="20"/>
    </location>
</feature>